<reference evidence="2" key="1">
    <citation type="journal article" date="2011" name="PLoS Genet.">
        <title>Genomic analysis of the necrotrophic fungal pathogens Sclerotinia sclerotiorum and Botrytis cinerea.</title>
        <authorList>
            <person name="Amselem J."/>
            <person name="Cuomo C.A."/>
            <person name="van Kan J.A."/>
            <person name="Viaud M."/>
            <person name="Benito E.P."/>
            <person name="Couloux A."/>
            <person name="Coutinho P.M."/>
            <person name="de Vries R.P."/>
            <person name="Dyer P.S."/>
            <person name="Fillinger S."/>
            <person name="Fournier E."/>
            <person name="Gout L."/>
            <person name="Hahn M."/>
            <person name="Kohn L."/>
            <person name="Lapalu N."/>
            <person name="Plummer K.M."/>
            <person name="Pradier J.M."/>
            <person name="Quevillon E."/>
            <person name="Sharon A."/>
            <person name="Simon A."/>
            <person name="ten Have A."/>
            <person name="Tudzynski B."/>
            <person name="Tudzynski P."/>
            <person name="Wincker P."/>
            <person name="Andrew M."/>
            <person name="Anthouard V."/>
            <person name="Beever R.E."/>
            <person name="Beffa R."/>
            <person name="Benoit I."/>
            <person name="Bouzid O."/>
            <person name="Brault B."/>
            <person name="Chen Z."/>
            <person name="Choquer M."/>
            <person name="Collemare J."/>
            <person name="Cotton P."/>
            <person name="Danchin E.G."/>
            <person name="Da Silva C."/>
            <person name="Gautier A."/>
            <person name="Giraud C."/>
            <person name="Giraud T."/>
            <person name="Gonzalez C."/>
            <person name="Grossetete S."/>
            <person name="Guldener U."/>
            <person name="Henrissat B."/>
            <person name="Howlett B.J."/>
            <person name="Kodira C."/>
            <person name="Kretschmer M."/>
            <person name="Lappartient A."/>
            <person name="Leroch M."/>
            <person name="Levis C."/>
            <person name="Mauceli E."/>
            <person name="Neuveglise C."/>
            <person name="Oeser B."/>
            <person name="Pearson M."/>
            <person name="Poulain J."/>
            <person name="Poussereau N."/>
            <person name="Quesneville H."/>
            <person name="Rascle C."/>
            <person name="Schumacher J."/>
            <person name="Segurens B."/>
            <person name="Sexton A."/>
            <person name="Silva E."/>
            <person name="Sirven C."/>
            <person name="Soanes D.M."/>
            <person name="Talbot N.J."/>
            <person name="Templeton M."/>
            <person name="Yandava C."/>
            <person name="Yarden O."/>
            <person name="Zeng Q."/>
            <person name="Rollins J.A."/>
            <person name="Lebrun M.H."/>
            <person name="Dickman M."/>
        </authorList>
    </citation>
    <scope>NUCLEOTIDE SEQUENCE [LARGE SCALE GENOMIC DNA]</scope>
    <source>
        <strain evidence="2">T4</strain>
    </source>
</reference>
<name>G2YHM0_BOTF4</name>
<accession>G2YHM0</accession>
<dbReference type="EMBL" id="FQ790336">
    <property type="protein sequence ID" value="CCD51207.1"/>
    <property type="molecule type" value="Genomic_DNA"/>
</dbReference>
<sequence length="244" mass="27281">MGRHLAVEVHLRHHKGVDNKPKLTTFLFWKNSLPVLCPISHILTRAIRGYAILVYGYTSAESFFTTDLGGQGKDAGFEDKLKAIAFAEVLQMQLMTQLQRKDGKKIFLVLFSDTGVLKSVDFRLIGTYNETVLCLGSLAEPQVTLNSWDAVVSQKPRCYRTELSKLEEGPSQSDVSEPITDSSQGCCYSILNSSRSIALMAPVIYEEQCHKKMEKKFKQTLSLHSMITYVLAEKETTPPNDAAI</sequence>
<evidence type="ECO:0000313" key="2">
    <source>
        <dbReference type="Proteomes" id="UP000008177"/>
    </source>
</evidence>
<dbReference type="HOGENOM" id="CLU_1137847_0_0_1"/>
<protein>
    <submittedName>
        <fullName evidence="1">Uncharacterized protein</fullName>
    </submittedName>
</protein>
<dbReference type="OrthoDB" id="4485682at2759"/>
<proteinExistence type="predicted"/>
<organism evidence="1 2">
    <name type="scientific">Botryotinia fuckeliana (strain T4)</name>
    <name type="common">Noble rot fungus</name>
    <name type="synonym">Botrytis cinerea</name>
    <dbReference type="NCBI Taxonomy" id="999810"/>
    <lineage>
        <taxon>Eukaryota</taxon>
        <taxon>Fungi</taxon>
        <taxon>Dikarya</taxon>
        <taxon>Ascomycota</taxon>
        <taxon>Pezizomycotina</taxon>
        <taxon>Leotiomycetes</taxon>
        <taxon>Helotiales</taxon>
        <taxon>Sclerotiniaceae</taxon>
        <taxon>Botrytis</taxon>
    </lineage>
</organism>
<evidence type="ECO:0000313" key="1">
    <source>
        <dbReference type="EMBL" id="CCD51207.1"/>
    </source>
</evidence>
<dbReference type="InParanoid" id="G2YHM0"/>
<gene>
    <name evidence="1" type="ORF">BofuT4_P085690.1</name>
</gene>
<dbReference type="AlphaFoldDB" id="G2YHM0"/>
<dbReference type="PANTHER" id="PTHR37535">
    <property type="entry name" value="FLUG DOMAIN PROTEIN"/>
    <property type="match status" value="1"/>
</dbReference>
<dbReference type="Proteomes" id="UP000008177">
    <property type="component" value="Unplaced contigs"/>
</dbReference>
<dbReference type="PANTHER" id="PTHR37535:SF4">
    <property type="entry name" value="FLUG DOMAIN-CONTAINING PROTEIN"/>
    <property type="match status" value="1"/>
</dbReference>
<dbReference type="STRING" id="999810.G2YHM0"/>